<dbReference type="PANTHER" id="PTHR12691">
    <property type="entry name" value="MEDIATOR OF RNA POLYMERASE II TRANSCRIPTION SUBUNIT 23"/>
    <property type="match status" value="1"/>
</dbReference>
<dbReference type="OrthoDB" id="9982951at2759"/>
<comment type="similarity">
    <text evidence="2">Belongs to the Mediator complex subunit 23 family.</text>
</comment>
<reference evidence="7 8" key="1">
    <citation type="submission" date="2019-05" db="EMBL/GenBank/DDBJ databases">
        <title>Mikania micrantha, genome provides insights into the molecular mechanism of rapid growth.</title>
        <authorList>
            <person name="Liu B."/>
        </authorList>
    </citation>
    <scope>NUCLEOTIDE SEQUENCE [LARGE SCALE GENOMIC DNA]</scope>
    <source>
        <strain evidence="7">NLD-2019</strain>
        <tissue evidence="7">Leaf</tissue>
    </source>
</reference>
<dbReference type="PANTHER" id="PTHR12691:SF10">
    <property type="entry name" value="MEDIATOR OF RNA POLYMERASE II TRANSCRIPTION SUBUNIT 23"/>
    <property type="match status" value="1"/>
</dbReference>
<name>A0A5N6PUV3_9ASTR</name>
<organism evidence="7 8">
    <name type="scientific">Mikania micrantha</name>
    <name type="common">bitter vine</name>
    <dbReference type="NCBI Taxonomy" id="192012"/>
    <lineage>
        <taxon>Eukaryota</taxon>
        <taxon>Viridiplantae</taxon>
        <taxon>Streptophyta</taxon>
        <taxon>Embryophyta</taxon>
        <taxon>Tracheophyta</taxon>
        <taxon>Spermatophyta</taxon>
        <taxon>Magnoliopsida</taxon>
        <taxon>eudicotyledons</taxon>
        <taxon>Gunneridae</taxon>
        <taxon>Pentapetalae</taxon>
        <taxon>asterids</taxon>
        <taxon>campanulids</taxon>
        <taxon>Asterales</taxon>
        <taxon>Asteraceae</taxon>
        <taxon>Asteroideae</taxon>
        <taxon>Heliantheae alliance</taxon>
        <taxon>Eupatorieae</taxon>
        <taxon>Mikania</taxon>
    </lineage>
</organism>
<proteinExistence type="inferred from homology"/>
<dbReference type="InterPro" id="IPR021629">
    <property type="entry name" value="Mediator_Med23"/>
</dbReference>
<evidence type="ECO:0008006" key="9">
    <source>
        <dbReference type="Google" id="ProtNLM"/>
    </source>
</evidence>
<keyword evidence="4" id="KW-0804">Transcription</keyword>
<dbReference type="GO" id="GO:0005667">
    <property type="term" value="C:transcription regulator complex"/>
    <property type="evidence" value="ECO:0007669"/>
    <property type="project" value="TreeGrafter"/>
</dbReference>
<comment type="caution">
    <text evidence="7">The sequence shown here is derived from an EMBL/GenBank/DDBJ whole genome shotgun (WGS) entry which is preliminary data.</text>
</comment>
<sequence length="609" mass="68549">MRGSMVLMRGHLEDINTGNLGRVLREFSPEEVTSNVYTMVDIILQNIQLELQQHTHSMQDVISNTCENLAQFIWIHELVPPDILLLALMDRDDDPHALPIVANLLERKELQERINFYIANRGNPEHWLQNGIFERVGLQKALGNHMSWKEMCPTYFDDVAARLLPVIPLIIYRLIENDATEAADRILQLYSSFLHYYPLNFTFVRDILAYFYGHLPGKLIFRILNVLDIKKMAFSKSFQEHIKSSIATCPPLEYFASLLLNLVNNVIPPLHNSKSERQNHNCNPKINQSGSVAFEPPKAFYQMQDPGTYPQLILETAVIEILSLPITATQIISAFVQIIVKIVKIQPHLIQSNDDFHTSSSSSDTSSANNDSSEGYGSNPLTTMLHFPNSVLVIQACGLLLAQLPVEFHINLYEEVSHVIKNNESPVVGHSLLDPTWAAHDNTSTALGNTVALIHAFFWNLPQQWLDNTHLLINQLRPVSSISMLRITFRIIGPLLPRLANAHSLFLKTLELLLSVMVDVFGKNAKLSTPVEASDIVDLIDFLHHVVHYEGQGGPVQPSSKPRADVLDLCGRAIENMRSDVQHLLSHLKPDINCSIYAAANLKHAQNPS</sequence>
<gene>
    <name evidence="7" type="ORF">E3N88_03809</name>
</gene>
<dbReference type="Pfam" id="PF11573">
    <property type="entry name" value="Med23"/>
    <property type="match status" value="1"/>
</dbReference>
<evidence type="ECO:0000256" key="2">
    <source>
        <dbReference type="ARBA" id="ARBA00010222"/>
    </source>
</evidence>
<dbReference type="AlphaFoldDB" id="A0A5N6PUV3"/>
<keyword evidence="5" id="KW-0539">Nucleus</keyword>
<dbReference type="GO" id="GO:0016592">
    <property type="term" value="C:mediator complex"/>
    <property type="evidence" value="ECO:0007669"/>
    <property type="project" value="TreeGrafter"/>
</dbReference>
<evidence type="ECO:0000256" key="1">
    <source>
        <dbReference type="ARBA" id="ARBA00004123"/>
    </source>
</evidence>
<keyword evidence="8" id="KW-1185">Reference proteome</keyword>
<evidence type="ECO:0000256" key="3">
    <source>
        <dbReference type="ARBA" id="ARBA00023015"/>
    </source>
</evidence>
<evidence type="ECO:0000313" key="8">
    <source>
        <dbReference type="Proteomes" id="UP000326396"/>
    </source>
</evidence>
<feature type="compositionally biased region" description="Low complexity" evidence="6">
    <location>
        <begin position="358"/>
        <end position="373"/>
    </location>
</feature>
<dbReference type="Proteomes" id="UP000326396">
    <property type="component" value="Linkage Group LG10"/>
</dbReference>
<dbReference type="EMBL" id="SZYD01000002">
    <property type="protein sequence ID" value="KAD7116541.1"/>
    <property type="molecule type" value="Genomic_DNA"/>
</dbReference>
<dbReference type="GO" id="GO:0010628">
    <property type="term" value="P:positive regulation of gene expression"/>
    <property type="evidence" value="ECO:0007669"/>
    <property type="project" value="TreeGrafter"/>
</dbReference>
<accession>A0A5N6PUV3</accession>
<comment type="subcellular location">
    <subcellularLocation>
        <location evidence="1">Nucleus</location>
    </subcellularLocation>
</comment>
<evidence type="ECO:0000313" key="7">
    <source>
        <dbReference type="EMBL" id="KAD7116541.1"/>
    </source>
</evidence>
<dbReference type="GO" id="GO:0006357">
    <property type="term" value="P:regulation of transcription by RNA polymerase II"/>
    <property type="evidence" value="ECO:0007669"/>
    <property type="project" value="TreeGrafter"/>
</dbReference>
<feature type="region of interest" description="Disordered" evidence="6">
    <location>
        <begin position="355"/>
        <end position="375"/>
    </location>
</feature>
<keyword evidence="3" id="KW-0805">Transcription regulation</keyword>
<evidence type="ECO:0000256" key="6">
    <source>
        <dbReference type="SAM" id="MobiDB-lite"/>
    </source>
</evidence>
<evidence type="ECO:0000256" key="4">
    <source>
        <dbReference type="ARBA" id="ARBA00023163"/>
    </source>
</evidence>
<evidence type="ECO:0000256" key="5">
    <source>
        <dbReference type="ARBA" id="ARBA00023242"/>
    </source>
</evidence>
<protein>
    <recommendedName>
        <fullName evidence="9">Mediator complex subunit 23</fullName>
    </recommendedName>
</protein>